<name>A0A8H3C6C1_9AGAM</name>
<dbReference type="Proteomes" id="UP000663841">
    <property type="component" value="Unassembled WGS sequence"/>
</dbReference>
<sequence length="193" mass="19965">GRLALFGIITSIFIIALPRSVTIRRSPSHTGLYNSENTRRISINRSPYTPSTVYIPNMGCIPSKKSLDEPTKPEMSVVARTTTCGSSTEQFSERPHSPSSINTKLDARNTLASGVPIPPRVDCIAPRPRHSEESLRRRKANDDQAHQESATTATAVTGGTVAGAAVHADNGAAVGGGDAGGGSSGGDGGGGGE</sequence>
<feature type="signal peptide" evidence="2">
    <location>
        <begin position="1"/>
        <end position="23"/>
    </location>
</feature>
<protein>
    <submittedName>
        <fullName evidence="3">Uncharacterized protein</fullName>
    </submittedName>
</protein>
<feature type="region of interest" description="Disordered" evidence="1">
    <location>
        <begin position="170"/>
        <end position="193"/>
    </location>
</feature>
<evidence type="ECO:0000256" key="1">
    <source>
        <dbReference type="SAM" id="MobiDB-lite"/>
    </source>
</evidence>
<organism evidence="3 4">
    <name type="scientific">Rhizoctonia solani</name>
    <dbReference type="NCBI Taxonomy" id="456999"/>
    <lineage>
        <taxon>Eukaryota</taxon>
        <taxon>Fungi</taxon>
        <taxon>Dikarya</taxon>
        <taxon>Basidiomycota</taxon>
        <taxon>Agaricomycotina</taxon>
        <taxon>Agaricomycetes</taxon>
        <taxon>Cantharellales</taxon>
        <taxon>Ceratobasidiaceae</taxon>
        <taxon>Rhizoctonia</taxon>
    </lineage>
</organism>
<keyword evidence="2" id="KW-0732">Signal</keyword>
<feature type="compositionally biased region" description="Basic and acidic residues" evidence="1">
    <location>
        <begin position="129"/>
        <end position="146"/>
    </location>
</feature>
<feature type="region of interest" description="Disordered" evidence="1">
    <location>
        <begin position="83"/>
        <end position="158"/>
    </location>
</feature>
<feature type="non-terminal residue" evidence="3">
    <location>
        <position position="1"/>
    </location>
</feature>
<feature type="compositionally biased region" description="Gly residues" evidence="1">
    <location>
        <begin position="173"/>
        <end position="193"/>
    </location>
</feature>
<evidence type="ECO:0000313" key="4">
    <source>
        <dbReference type="Proteomes" id="UP000663841"/>
    </source>
</evidence>
<evidence type="ECO:0000313" key="3">
    <source>
        <dbReference type="EMBL" id="CAE6474242.1"/>
    </source>
</evidence>
<gene>
    <name evidence="3" type="ORF">RDB_LOCUS185859</name>
</gene>
<feature type="chain" id="PRO_5034021355" evidence="2">
    <location>
        <begin position="24"/>
        <end position="193"/>
    </location>
</feature>
<comment type="caution">
    <text evidence="3">The sequence shown here is derived from an EMBL/GenBank/DDBJ whole genome shotgun (WGS) entry which is preliminary data.</text>
</comment>
<proteinExistence type="predicted"/>
<reference evidence="3" key="1">
    <citation type="submission" date="2021-01" db="EMBL/GenBank/DDBJ databases">
        <authorList>
            <person name="Kaushik A."/>
        </authorList>
    </citation>
    <scope>NUCLEOTIDE SEQUENCE</scope>
    <source>
        <strain evidence="3">AG3-T5</strain>
    </source>
</reference>
<evidence type="ECO:0000256" key="2">
    <source>
        <dbReference type="SAM" id="SignalP"/>
    </source>
</evidence>
<dbReference type="EMBL" id="CAJMWW010000590">
    <property type="protein sequence ID" value="CAE6474242.1"/>
    <property type="molecule type" value="Genomic_DNA"/>
</dbReference>
<accession>A0A8H3C6C1</accession>
<dbReference type="AlphaFoldDB" id="A0A8H3C6C1"/>